<dbReference type="STRING" id="546269.HMPREF0389_01485"/>
<evidence type="ECO:0000313" key="3">
    <source>
        <dbReference type="EMBL" id="EFE27853.1"/>
    </source>
</evidence>
<sequence>MKQKQKILLIFMLLLWCNTIISFANNNYDNHYKVRIGLKYASGAKNNYSVNIEQVQLNQNSIPVIHSNRNANRVELGFVYLSRSYSTEWEAKQSSSESFVCYYKDTYFNATLSKKGNLSVPVVLVKQNDSILFAFDPKKDITLSSSNNKFKIEKKEYRGELELLSNNSSLTAINYIGLQDYLYGVLPKEISPEWELDALKAQAICSRNFTVTNMGKFKKYGFDLDTTTTSQVYGGIAAEHQRTNRAVDETEGEIGYYQGEIASLFFHSESGGQTESSENIWGMKKPYLIGVSDSFSNNGSYANWTYSISKSKLEGILSRSGQSVGKIKNISIDEKTENGRAKKITIYGTSGTRSFTKESFRRLIGTTTIKSMYFNFADTTPSLRPSSNDLDNIFADLSNLLNKKSSSPILLPSESIQVSSSDPIIIVGHGFGHGVGMSQFGANAMAKKGKNYKEIISYYFKGVNVQ</sequence>
<protein>
    <submittedName>
        <fullName evidence="3">SpoIID/LytB domain protein</fullName>
    </submittedName>
</protein>
<feature type="chain" id="PRO_5003084053" evidence="1">
    <location>
        <begin position="25"/>
        <end position="466"/>
    </location>
</feature>
<evidence type="ECO:0000313" key="4">
    <source>
        <dbReference type="Proteomes" id="UP000007468"/>
    </source>
</evidence>
<dbReference type="NCBIfam" id="TIGR02669">
    <property type="entry name" value="SpoIID_LytB"/>
    <property type="match status" value="1"/>
</dbReference>
<gene>
    <name evidence="3" type="ordered locus">HMPREF0389_01485</name>
</gene>
<dbReference type="InterPro" id="IPR051922">
    <property type="entry name" value="Bact_Sporulation_Assoc"/>
</dbReference>
<dbReference type="GO" id="GO:0030288">
    <property type="term" value="C:outer membrane-bounded periplasmic space"/>
    <property type="evidence" value="ECO:0007669"/>
    <property type="project" value="TreeGrafter"/>
</dbReference>
<feature type="signal peptide" evidence="1">
    <location>
        <begin position="1"/>
        <end position="24"/>
    </location>
</feature>
<dbReference type="Pfam" id="PF08486">
    <property type="entry name" value="SpoIID"/>
    <property type="match status" value="1"/>
</dbReference>
<dbReference type="eggNOG" id="COG2385">
    <property type="taxonomic scope" value="Bacteria"/>
</dbReference>
<evidence type="ECO:0000259" key="2">
    <source>
        <dbReference type="Pfam" id="PF08486"/>
    </source>
</evidence>
<dbReference type="PANTHER" id="PTHR30032:SF4">
    <property type="entry name" value="AMIDASE ENHANCER"/>
    <property type="match status" value="1"/>
</dbReference>
<dbReference type="InterPro" id="IPR013693">
    <property type="entry name" value="SpoIID/LytB_N"/>
</dbReference>
<dbReference type="OrthoDB" id="9794671at2"/>
<name>D6GTP6_FILAD</name>
<dbReference type="AlphaFoldDB" id="D6GTP6"/>
<dbReference type="PANTHER" id="PTHR30032">
    <property type="entry name" value="N-ACETYLMURAMOYL-L-ALANINE AMIDASE-RELATED"/>
    <property type="match status" value="1"/>
</dbReference>
<keyword evidence="4" id="KW-1185">Reference proteome</keyword>
<keyword evidence="1" id="KW-0732">Signal</keyword>
<dbReference type="EMBL" id="CP002390">
    <property type="protein sequence ID" value="EFE27853.1"/>
    <property type="molecule type" value="Genomic_DNA"/>
</dbReference>
<proteinExistence type="predicted"/>
<evidence type="ECO:0000256" key="1">
    <source>
        <dbReference type="SAM" id="SignalP"/>
    </source>
</evidence>
<accession>D6GTP6</accession>
<dbReference type="KEGG" id="faa:HMPREF0389_01485"/>
<dbReference type="InterPro" id="IPR013486">
    <property type="entry name" value="SpoIID/LytB"/>
</dbReference>
<organism evidence="3 4">
    <name type="scientific">Filifactor alocis (strain ATCC 35896 / CCUG 47790 / D40 B5)</name>
    <name type="common">Fusobacterium alocis</name>
    <dbReference type="NCBI Taxonomy" id="546269"/>
    <lineage>
        <taxon>Bacteria</taxon>
        <taxon>Bacillati</taxon>
        <taxon>Bacillota</taxon>
        <taxon>Clostridia</taxon>
        <taxon>Peptostreptococcales</taxon>
        <taxon>Filifactoraceae</taxon>
        <taxon>Filifactor</taxon>
    </lineage>
</organism>
<dbReference type="GO" id="GO:0030435">
    <property type="term" value="P:sporulation resulting in formation of a cellular spore"/>
    <property type="evidence" value="ECO:0007669"/>
    <property type="project" value="InterPro"/>
</dbReference>
<dbReference type="RefSeq" id="WP_014262455.1">
    <property type="nucleotide sequence ID" value="NC_016630.1"/>
</dbReference>
<dbReference type="Proteomes" id="UP000007468">
    <property type="component" value="Chromosome"/>
</dbReference>
<reference evidence="4" key="1">
    <citation type="submission" date="2010-12" db="EMBL/GenBank/DDBJ databases">
        <title>The genome sequence of Filifactor alocis strain ATCC 35896.</title>
        <authorList>
            <consortium name="The Broad Institute Genome Sequencing Platform"/>
            <person name="Ward D."/>
            <person name="Earl A."/>
            <person name="Feldgarden M."/>
            <person name="Young S.K."/>
            <person name="Gargeya S."/>
            <person name="Zeng Q."/>
            <person name="Alvarado L."/>
            <person name="Berlin A."/>
            <person name="Bochicchio J."/>
            <person name="Chapman S.B."/>
            <person name="Chen Z."/>
            <person name="Freedman E."/>
            <person name="Gellesch M."/>
            <person name="Goldberg J."/>
            <person name="Griggs A."/>
            <person name="Gujja S."/>
            <person name="Heilman E."/>
            <person name="Heiman D."/>
            <person name="Howarth C."/>
            <person name="Mehta T."/>
            <person name="Neiman D."/>
            <person name="Pearson M."/>
            <person name="Roberts A."/>
            <person name="Saif S."/>
            <person name="Shea T."/>
            <person name="Shenoy N."/>
            <person name="Sisk P."/>
            <person name="Stolte C."/>
            <person name="Sykes S."/>
            <person name="White J."/>
            <person name="Yandava C."/>
            <person name="Izard J."/>
            <person name="Blanton J.M."/>
            <person name="Baranova O.V."/>
            <person name="Tanner A.C."/>
            <person name="Dewhirst F.E."/>
            <person name="Haas B."/>
            <person name="Nusbaum C."/>
            <person name="Birren B."/>
        </authorList>
    </citation>
    <scope>NUCLEOTIDE SEQUENCE [LARGE SCALE GENOMIC DNA]</scope>
    <source>
        <strain evidence="4">ATCC 35896 / D40 B5</strain>
    </source>
</reference>
<feature type="domain" description="Sporulation stage II protein D amidase enhancer LytB N-terminal" evidence="2">
    <location>
        <begin position="167"/>
        <end position="257"/>
    </location>
</feature>